<dbReference type="GO" id="GO:0009288">
    <property type="term" value="C:bacterial-type flagellum"/>
    <property type="evidence" value="ECO:0007669"/>
    <property type="project" value="InterPro"/>
</dbReference>
<feature type="compositionally biased region" description="Polar residues" evidence="1">
    <location>
        <begin position="12"/>
        <end position="24"/>
    </location>
</feature>
<evidence type="ECO:0000256" key="1">
    <source>
        <dbReference type="SAM" id="MobiDB-lite"/>
    </source>
</evidence>
<protein>
    <recommendedName>
        <fullName evidence="4">Chemotaxis protein CheZ</fullName>
    </recommendedName>
</protein>
<dbReference type="Pfam" id="PF04344">
    <property type="entry name" value="CheZ"/>
    <property type="match status" value="1"/>
</dbReference>
<dbReference type="GO" id="GO:0050920">
    <property type="term" value="P:regulation of chemotaxis"/>
    <property type="evidence" value="ECO:0007669"/>
    <property type="project" value="InterPro"/>
</dbReference>
<feature type="region of interest" description="Disordered" evidence="1">
    <location>
        <begin position="191"/>
        <end position="232"/>
    </location>
</feature>
<evidence type="ECO:0008006" key="4">
    <source>
        <dbReference type="Google" id="ProtNLM"/>
    </source>
</evidence>
<feature type="region of interest" description="Disordered" evidence="1">
    <location>
        <begin position="1"/>
        <end position="28"/>
    </location>
</feature>
<feature type="compositionally biased region" description="Basic and acidic residues" evidence="1">
    <location>
        <begin position="191"/>
        <end position="202"/>
    </location>
</feature>
<comment type="caution">
    <text evidence="2">The sequence shown here is derived from an EMBL/GenBank/DDBJ whole genome shotgun (WGS) entry which is preliminary data.</text>
</comment>
<reference evidence="2" key="2">
    <citation type="submission" date="2021-08" db="EMBL/GenBank/DDBJ databases">
        <authorList>
            <person name="Tani A."/>
            <person name="Ola A."/>
            <person name="Ogura Y."/>
            <person name="Katsura K."/>
            <person name="Hayashi T."/>
        </authorList>
    </citation>
    <scope>NUCLEOTIDE SEQUENCE</scope>
    <source>
        <strain evidence="2">JCM 32048</strain>
    </source>
</reference>
<evidence type="ECO:0000313" key="3">
    <source>
        <dbReference type="Proteomes" id="UP001055286"/>
    </source>
</evidence>
<dbReference type="SUPFAM" id="SSF75708">
    <property type="entry name" value="Chemotaxis phosphatase CheZ"/>
    <property type="match status" value="1"/>
</dbReference>
<dbReference type="Proteomes" id="UP001055286">
    <property type="component" value="Unassembled WGS sequence"/>
</dbReference>
<reference evidence="2" key="1">
    <citation type="journal article" date="2016" name="Front. Microbiol.">
        <title>Genome Sequence of the Piezophilic, Mesophilic Sulfate-Reducing Bacterium Desulfovibrio indicus J2T.</title>
        <authorList>
            <person name="Cao J."/>
            <person name="Maignien L."/>
            <person name="Shao Z."/>
            <person name="Alain K."/>
            <person name="Jebbar M."/>
        </authorList>
    </citation>
    <scope>NUCLEOTIDE SEQUENCE</scope>
    <source>
        <strain evidence="2">JCM 32048</strain>
    </source>
</reference>
<accession>A0AA37HEW6</accession>
<dbReference type="GO" id="GO:0003824">
    <property type="term" value="F:catalytic activity"/>
    <property type="evidence" value="ECO:0007669"/>
    <property type="project" value="InterPro"/>
</dbReference>
<organism evidence="2 3">
    <name type="scientific">Methylobacterium frigidaeris</name>
    <dbReference type="NCBI Taxonomy" id="2038277"/>
    <lineage>
        <taxon>Bacteria</taxon>
        <taxon>Pseudomonadati</taxon>
        <taxon>Pseudomonadota</taxon>
        <taxon>Alphaproteobacteria</taxon>
        <taxon>Hyphomicrobiales</taxon>
        <taxon>Methylobacteriaceae</taxon>
        <taxon>Methylobacterium</taxon>
    </lineage>
</organism>
<proteinExistence type="predicted"/>
<evidence type="ECO:0000313" key="2">
    <source>
        <dbReference type="EMBL" id="GJD63930.1"/>
    </source>
</evidence>
<keyword evidence="3" id="KW-1185">Reference proteome</keyword>
<name>A0AA37HEW6_9HYPH</name>
<dbReference type="InterPro" id="IPR007439">
    <property type="entry name" value="Chemotax_Pase_CheZ"/>
</dbReference>
<gene>
    <name evidence="2" type="ORF">MPEAHAMD_4104</name>
</gene>
<dbReference type="EMBL" id="BPQJ01000020">
    <property type="protein sequence ID" value="GJD63930.1"/>
    <property type="molecule type" value="Genomic_DNA"/>
</dbReference>
<dbReference type="Gene3D" id="1.10.287.500">
    <property type="entry name" value="Helix hairpin bin"/>
    <property type="match status" value="1"/>
</dbReference>
<dbReference type="AlphaFoldDB" id="A0AA37HEW6"/>
<sequence>MILAENTRARNARSQDVQSDNNPFAGSDHVLRQMTAGPRSALNRLLGGQEAPLEAPVPRATKADAASQAMAVNELREIADYITKLKRGIAALRAQELTRDRIPMAHDELGSVVAATASATNRIMESAEAMLAIKAKTLDEYRNQVEAHIGDIFEACTFQDITGQRISKVVEALGQLEKRLSQFSTVVNVRDGEAEHDPEEARRKARAEKLMLNGPQLKGPATPQDAIDALFS</sequence>